<evidence type="ECO:0000256" key="1">
    <source>
        <dbReference type="SAM" id="MobiDB-lite"/>
    </source>
</evidence>
<sequence length="560" mass="60527">MSAPLIRCEVLPAANKPRYEKSLIGTIFNPDSKSSSAKASPIPVRSKQGSNQPPEPNLNQNPTPRPKIDLRGAETKPEEPALDSYPQTSAAAAEVQALERERQSPVPPAGGAVPSPTLKAQSKNPSAPALASLTKNNIKGGKKHKIDLKKGLTGRWEKKSFDKIIPRGGSAAPRSGGSGLHGGHQRPHGPRPGPILVKNILQRGAAVKDGRLQPGDRILEKGEDSSSLLSEDGREQLMYEIPLNESGSAGLGVSLKGNKSRETGEDLGIFIKSVIHGGAAHKDGRLCANDQLIAVNGETLIGRSNHSAMETLRRSMSSEGNSRGTIQLVVLRAAKQIGASTNRSASPAFPSSSTNQTPPPASASSNQNSLDYDVPPGPPRSSHVETRPPNNFPVRDENRTKPAPFGAVSNGNVYGNYGNGRPDDLDDSFPPPPSPGAVEEMSRDLPLTPRTTELSKPPFYADGNLKENYRTSKSMDLGKRTQHLKKTIAAHLIKLCGRFEEKKYSNQWIRDSFGTKMDSIELPSNEESQLIELSCDHTLRRKFGVWLMKETFVHLKISKW</sequence>
<dbReference type="InterPro" id="IPR001478">
    <property type="entry name" value="PDZ"/>
</dbReference>
<name>A0AAW0N6V0_9GOBI</name>
<evidence type="ECO:0000259" key="2">
    <source>
        <dbReference type="PROSITE" id="PS50106"/>
    </source>
</evidence>
<organism evidence="3 4">
    <name type="scientific">Mugilogobius chulae</name>
    <name type="common">yellowstripe goby</name>
    <dbReference type="NCBI Taxonomy" id="88201"/>
    <lineage>
        <taxon>Eukaryota</taxon>
        <taxon>Metazoa</taxon>
        <taxon>Chordata</taxon>
        <taxon>Craniata</taxon>
        <taxon>Vertebrata</taxon>
        <taxon>Euteleostomi</taxon>
        <taxon>Actinopterygii</taxon>
        <taxon>Neopterygii</taxon>
        <taxon>Teleostei</taxon>
        <taxon>Neoteleostei</taxon>
        <taxon>Acanthomorphata</taxon>
        <taxon>Gobiaria</taxon>
        <taxon>Gobiiformes</taxon>
        <taxon>Gobioidei</taxon>
        <taxon>Gobiidae</taxon>
        <taxon>Gobionellinae</taxon>
        <taxon>Mugilogobius</taxon>
    </lineage>
</organism>
<dbReference type="SUPFAM" id="SSF50156">
    <property type="entry name" value="PDZ domain-like"/>
    <property type="match status" value="2"/>
</dbReference>
<dbReference type="GO" id="GO:0016324">
    <property type="term" value="C:apical plasma membrane"/>
    <property type="evidence" value="ECO:0007669"/>
    <property type="project" value="TreeGrafter"/>
</dbReference>
<dbReference type="PANTHER" id="PTHR16484:SF4">
    <property type="entry name" value="PARTITIONING DEFECTIVE 3 HOMOLOG B"/>
    <property type="match status" value="1"/>
</dbReference>
<accession>A0AAW0N6V0</accession>
<dbReference type="GO" id="GO:0035091">
    <property type="term" value="F:phosphatidylinositol binding"/>
    <property type="evidence" value="ECO:0007669"/>
    <property type="project" value="TreeGrafter"/>
</dbReference>
<dbReference type="GO" id="GO:0043296">
    <property type="term" value="C:apical junction complex"/>
    <property type="evidence" value="ECO:0007669"/>
    <property type="project" value="TreeGrafter"/>
</dbReference>
<feature type="compositionally biased region" description="Low complexity" evidence="1">
    <location>
        <begin position="410"/>
        <end position="420"/>
    </location>
</feature>
<feature type="compositionally biased region" description="Basic and acidic residues" evidence="1">
    <location>
        <begin position="66"/>
        <end position="79"/>
    </location>
</feature>
<feature type="region of interest" description="Disordered" evidence="1">
    <location>
        <begin position="341"/>
        <end position="443"/>
    </location>
</feature>
<comment type="caution">
    <text evidence="3">The sequence shown here is derived from an EMBL/GenBank/DDBJ whole genome shotgun (WGS) entry which is preliminary data.</text>
</comment>
<dbReference type="PANTHER" id="PTHR16484">
    <property type="entry name" value="PARTITIONING DEFECTIVE 3 RELATED"/>
    <property type="match status" value="1"/>
</dbReference>
<dbReference type="InterPro" id="IPR036034">
    <property type="entry name" value="PDZ_sf"/>
</dbReference>
<feature type="compositionally biased region" description="Basic and acidic residues" evidence="1">
    <location>
        <begin position="155"/>
        <end position="165"/>
    </location>
</feature>
<protein>
    <recommendedName>
        <fullName evidence="2">PDZ domain-containing protein</fullName>
    </recommendedName>
</protein>
<dbReference type="GO" id="GO:0005938">
    <property type="term" value="C:cell cortex"/>
    <property type="evidence" value="ECO:0007669"/>
    <property type="project" value="TreeGrafter"/>
</dbReference>
<dbReference type="SMART" id="SM00228">
    <property type="entry name" value="PDZ"/>
    <property type="match status" value="2"/>
</dbReference>
<dbReference type="Pfam" id="PF00595">
    <property type="entry name" value="PDZ"/>
    <property type="match status" value="1"/>
</dbReference>
<feature type="domain" description="PDZ" evidence="2">
    <location>
        <begin position="177"/>
        <end position="220"/>
    </location>
</feature>
<feature type="domain" description="PDZ" evidence="2">
    <location>
        <begin position="240"/>
        <end position="315"/>
    </location>
</feature>
<dbReference type="GO" id="GO:0045197">
    <property type="term" value="P:establishment or maintenance of epithelial cell apical/basal polarity"/>
    <property type="evidence" value="ECO:0007669"/>
    <property type="project" value="TreeGrafter"/>
</dbReference>
<feature type="compositionally biased region" description="Low complexity" evidence="1">
    <location>
        <begin position="166"/>
        <end position="175"/>
    </location>
</feature>
<feature type="compositionally biased region" description="Low complexity" evidence="1">
    <location>
        <begin position="350"/>
        <end position="369"/>
    </location>
</feature>
<dbReference type="GO" id="GO:0007155">
    <property type="term" value="P:cell adhesion"/>
    <property type="evidence" value="ECO:0007669"/>
    <property type="project" value="TreeGrafter"/>
</dbReference>
<keyword evidence="4" id="KW-1185">Reference proteome</keyword>
<proteinExistence type="predicted"/>
<dbReference type="EMBL" id="JBBPFD010000016">
    <property type="protein sequence ID" value="KAK7893250.1"/>
    <property type="molecule type" value="Genomic_DNA"/>
</dbReference>
<reference evidence="4" key="1">
    <citation type="submission" date="2024-04" db="EMBL/GenBank/DDBJ databases">
        <title>Salinicola lusitanus LLJ914,a marine bacterium isolated from the Okinawa Trough.</title>
        <authorList>
            <person name="Li J."/>
        </authorList>
    </citation>
    <scope>NUCLEOTIDE SEQUENCE [LARGE SCALE GENOMIC DNA]</scope>
</reference>
<dbReference type="GO" id="GO:0051660">
    <property type="term" value="P:establishment of centrosome localization"/>
    <property type="evidence" value="ECO:0007669"/>
    <property type="project" value="TreeGrafter"/>
</dbReference>
<dbReference type="GO" id="GO:0008104">
    <property type="term" value="P:intracellular protein localization"/>
    <property type="evidence" value="ECO:0007669"/>
    <property type="project" value="TreeGrafter"/>
</dbReference>
<dbReference type="CDD" id="cd23059">
    <property type="entry name" value="PDZ3_Par3-like"/>
    <property type="match status" value="1"/>
</dbReference>
<dbReference type="GO" id="GO:0000226">
    <property type="term" value="P:microtubule cytoskeleton organization"/>
    <property type="evidence" value="ECO:0007669"/>
    <property type="project" value="TreeGrafter"/>
</dbReference>
<dbReference type="PROSITE" id="PS50106">
    <property type="entry name" value="PDZ"/>
    <property type="match status" value="2"/>
</dbReference>
<evidence type="ECO:0000313" key="3">
    <source>
        <dbReference type="EMBL" id="KAK7893250.1"/>
    </source>
</evidence>
<dbReference type="FunFam" id="2.30.42.10:FF:000078">
    <property type="entry name" value="Partitioning defective 3 homolog B"/>
    <property type="match status" value="1"/>
</dbReference>
<evidence type="ECO:0000313" key="4">
    <source>
        <dbReference type="Proteomes" id="UP001460270"/>
    </source>
</evidence>
<dbReference type="InterPro" id="IPR052213">
    <property type="entry name" value="PAR3"/>
</dbReference>
<feature type="region of interest" description="Disordered" evidence="1">
    <location>
        <begin position="26"/>
        <end position="194"/>
    </location>
</feature>
<dbReference type="Proteomes" id="UP001460270">
    <property type="component" value="Unassembled WGS sequence"/>
</dbReference>
<dbReference type="AlphaFoldDB" id="A0AAW0N6V0"/>
<gene>
    <name evidence="3" type="ORF">WMY93_022402</name>
</gene>
<dbReference type="GO" id="GO:0030010">
    <property type="term" value="P:establishment of cell polarity"/>
    <property type="evidence" value="ECO:0007669"/>
    <property type="project" value="TreeGrafter"/>
</dbReference>
<dbReference type="GO" id="GO:0005912">
    <property type="term" value="C:adherens junction"/>
    <property type="evidence" value="ECO:0007669"/>
    <property type="project" value="TreeGrafter"/>
</dbReference>
<dbReference type="Gene3D" id="2.30.42.10">
    <property type="match status" value="2"/>
</dbReference>